<evidence type="ECO:0000313" key="3">
    <source>
        <dbReference type="Proteomes" id="UP001516400"/>
    </source>
</evidence>
<reference evidence="2 3" key="1">
    <citation type="journal article" date="2021" name="BMC Biol.">
        <title>Horizontally acquired antibacterial genes associated with adaptive radiation of ladybird beetles.</title>
        <authorList>
            <person name="Li H.S."/>
            <person name="Tang X.F."/>
            <person name="Huang Y.H."/>
            <person name="Xu Z.Y."/>
            <person name="Chen M.L."/>
            <person name="Du X.Y."/>
            <person name="Qiu B.Y."/>
            <person name="Chen P.T."/>
            <person name="Zhang W."/>
            <person name="Slipinski A."/>
            <person name="Escalona H.E."/>
            <person name="Waterhouse R.M."/>
            <person name="Zwick A."/>
            <person name="Pang H."/>
        </authorList>
    </citation>
    <scope>NUCLEOTIDE SEQUENCE [LARGE SCALE GENOMIC DNA]</scope>
    <source>
        <strain evidence="2">SYSU2018</strain>
    </source>
</reference>
<name>A0ABD2N2R6_9CUCU</name>
<feature type="transmembrane region" description="Helical" evidence="1">
    <location>
        <begin position="172"/>
        <end position="192"/>
    </location>
</feature>
<sequence length="207" mass="23869">MNNFLKCRLTYLLDGLNYQDAINSFDDITYNQIKIGLAPSMIPLINTTPGISEYIEKFYIQCDVGPDCLRRSAFQKDIAVFKPARKAREFIKSYMIESRGEILLKEIKPAFVVEYQVIHFQRGHPLFPTFNKYLSNLIDTGMVGKIISKYDPKIETMKEIYEGPKALKTEHLVIPLVIWIAGIVCASIMFASEKILENTTHLIRRRK</sequence>
<dbReference type="AlphaFoldDB" id="A0ABD2N2R6"/>
<proteinExistence type="predicted"/>
<accession>A0ABD2N2R6</accession>
<dbReference type="EMBL" id="JABFTP020000062">
    <property type="protein sequence ID" value="KAL3272888.1"/>
    <property type="molecule type" value="Genomic_DNA"/>
</dbReference>
<organism evidence="2 3">
    <name type="scientific">Cryptolaemus montrouzieri</name>
    <dbReference type="NCBI Taxonomy" id="559131"/>
    <lineage>
        <taxon>Eukaryota</taxon>
        <taxon>Metazoa</taxon>
        <taxon>Ecdysozoa</taxon>
        <taxon>Arthropoda</taxon>
        <taxon>Hexapoda</taxon>
        <taxon>Insecta</taxon>
        <taxon>Pterygota</taxon>
        <taxon>Neoptera</taxon>
        <taxon>Endopterygota</taxon>
        <taxon>Coleoptera</taxon>
        <taxon>Polyphaga</taxon>
        <taxon>Cucujiformia</taxon>
        <taxon>Coccinelloidea</taxon>
        <taxon>Coccinellidae</taxon>
        <taxon>Scymninae</taxon>
        <taxon>Scymnini</taxon>
        <taxon>Cryptolaemus</taxon>
    </lineage>
</organism>
<protein>
    <submittedName>
        <fullName evidence="2">Uncharacterized protein</fullName>
    </submittedName>
</protein>
<gene>
    <name evidence="2" type="ORF">HHI36_014348</name>
</gene>
<dbReference type="Proteomes" id="UP001516400">
    <property type="component" value="Unassembled WGS sequence"/>
</dbReference>
<keyword evidence="1" id="KW-0472">Membrane</keyword>
<evidence type="ECO:0000313" key="2">
    <source>
        <dbReference type="EMBL" id="KAL3272888.1"/>
    </source>
</evidence>
<keyword evidence="3" id="KW-1185">Reference proteome</keyword>
<evidence type="ECO:0000256" key="1">
    <source>
        <dbReference type="SAM" id="Phobius"/>
    </source>
</evidence>
<keyword evidence="1" id="KW-0812">Transmembrane</keyword>
<comment type="caution">
    <text evidence="2">The sequence shown here is derived from an EMBL/GenBank/DDBJ whole genome shotgun (WGS) entry which is preliminary data.</text>
</comment>
<keyword evidence="1" id="KW-1133">Transmembrane helix</keyword>